<proteinExistence type="predicted"/>
<dbReference type="HOGENOM" id="CLU_015308_1_0_11"/>
<dbReference type="eggNOG" id="COG2909">
    <property type="taxonomic scope" value="Bacteria"/>
</dbReference>
<keyword evidence="5" id="KW-1185">Reference proteome</keyword>
<dbReference type="GO" id="GO:0005737">
    <property type="term" value="C:cytoplasm"/>
    <property type="evidence" value="ECO:0007669"/>
    <property type="project" value="TreeGrafter"/>
</dbReference>
<dbReference type="InterPro" id="IPR027417">
    <property type="entry name" value="P-loop_NTPase"/>
</dbReference>
<dbReference type="InterPro" id="IPR000792">
    <property type="entry name" value="Tscrpt_reg_LuxR_C"/>
</dbReference>
<evidence type="ECO:0000313" key="4">
    <source>
        <dbReference type="EMBL" id="AFM15376.1"/>
    </source>
</evidence>
<keyword evidence="2" id="KW-0067">ATP-binding</keyword>
<keyword evidence="1" id="KW-0547">Nucleotide-binding</keyword>
<dbReference type="AlphaFoldDB" id="I4BDL9"/>
<dbReference type="InterPro" id="IPR016032">
    <property type="entry name" value="Sig_transdc_resp-reg_C-effctor"/>
</dbReference>
<dbReference type="SMART" id="SM00421">
    <property type="entry name" value="HTH_LUXR"/>
    <property type="match status" value="1"/>
</dbReference>
<dbReference type="InterPro" id="IPR036388">
    <property type="entry name" value="WH-like_DNA-bd_sf"/>
</dbReference>
<dbReference type="GO" id="GO:0004016">
    <property type="term" value="F:adenylate cyclase activity"/>
    <property type="evidence" value="ECO:0007669"/>
    <property type="project" value="TreeGrafter"/>
</dbReference>
<dbReference type="PANTHER" id="PTHR16305:SF28">
    <property type="entry name" value="GUANYLATE CYCLASE DOMAIN-CONTAINING PROTEIN"/>
    <property type="match status" value="1"/>
</dbReference>
<evidence type="ECO:0000313" key="5">
    <source>
        <dbReference type="Proteomes" id="UP000006057"/>
    </source>
</evidence>
<dbReference type="PRINTS" id="PR00038">
    <property type="entry name" value="HTHLUXR"/>
</dbReference>
<dbReference type="GO" id="GO:0003677">
    <property type="term" value="F:DNA binding"/>
    <property type="evidence" value="ECO:0007669"/>
    <property type="project" value="InterPro"/>
</dbReference>
<dbReference type="Proteomes" id="UP000006057">
    <property type="component" value="Chromosome"/>
</dbReference>
<dbReference type="Gene3D" id="1.10.10.10">
    <property type="entry name" value="Winged helix-like DNA-binding domain superfamily/Winged helix DNA-binding domain"/>
    <property type="match status" value="1"/>
</dbReference>
<name>I4BDL9_MYCCN</name>
<feature type="domain" description="HTH luxR-type" evidence="3">
    <location>
        <begin position="800"/>
        <end position="865"/>
    </location>
</feature>
<organism evidence="4 5">
    <name type="scientific">Mycolicibacterium chubuense (strain NBB4)</name>
    <name type="common">Mycobacterium chubuense</name>
    <dbReference type="NCBI Taxonomy" id="710421"/>
    <lineage>
        <taxon>Bacteria</taxon>
        <taxon>Bacillati</taxon>
        <taxon>Actinomycetota</taxon>
        <taxon>Actinomycetes</taxon>
        <taxon>Mycobacteriales</taxon>
        <taxon>Mycobacteriaceae</taxon>
        <taxon>Mycolicibacterium</taxon>
    </lineage>
</organism>
<dbReference type="RefSeq" id="WP_014813868.1">
    <property type="nucleotide sequence ID" value="NC_018027.1"/>
</dbReference>
<evidence type="ECO:0000256" key="1">
    <source>
        <dbReference type="ARBA" id="ARBA00022741"/>
    </source>
</evidence>
<sequence>MRLAWPLIGRSKETRLILAALHDPNSAGIVVSGAAGVGKSRIARETLSVAASQGWVVRWVTGTSAARSLPLGALTPLVPSTSVDALEVLRSVIAALTAVPDGRPLVLGVDDAPLLDDLSTLVLHQIIQQRLAKVLLIVRSGEPVPPATQELCKAGDFDRLYVQPLSATETASLVSQTLGGPVDPAAAERLWTLTRGNPLYLRNIVEQEVADQRLRYRQGTWTWTGDPVVPPGLVELVEARIGALPVAVSDVIDVLAVGEPLPLHALTRITDAAAVEEADRRGLISFESADGSVEVRLAHPLYGEVRRARAPQTTLRRLRGLVAGELADSDHADDIQLVVRRATLGLDSDRPPDVGLLLAAARGAAWMLDLPLADRLAESAIRAGGGPEANMIRGFVLSWLGDGHQADLVLQAVDPDELTDVDRARLTFLRAVNRLFSLADPDGAKAMIDRLPHSAGGDPSINAFLCVYWASMGKPALALRYSRGLDPGTLPDALHARLTSWAVTVACGDAGAAGEAAAAAEAGYPIPVRAFIVISDAHVNALVLAGQISTAHDVATLMRHRAMASKGAPFAQIAVAVSGQAALGAGQLDKACSLLASAVGQVTAWNTATGFGYRYRILLATALAMRGMTDEAAAVRAELAANWHPSWRYLDYARAIADGWFAGCRGAVNDAVSAVRSAAEIAGANGQFAAEVMCLQTATQFGDASAGTRLHELADIVEGPRAGIAAHFADALQSADAGELELVAGEFEEIGDFLGAVDAAAHATVCFRRRNLRGSALRCSVRAETLAKRCGGACTPALRQAVEQLPLTDREREIVMMLGGALSNRDIAARLTLSVRTVESHIYNAMAKTGAQSREDLAALMSQPS</sequence>
<evidence type="ECO:0000259" key="3">
    <source>
        <dbReference type="PROSITE" id="PS50043"/>
    </source>
</evidence>
<dbReference type="KEGG" id="mcb:Mycch_0558"/>
<protein>
    <submittedName>
        <fullName evidence="4">Transcriptional regulator, luxR family</fullName>
    </submittedName>
</protein>
<dbReference type="CDD" id="cd06170">
    <property type="entry name" value="LuxR_C_like"/>
    <property type="match status" value="1"/>
</dbReference>
<reference evidence="4 5" key="1">
    <citation type="submission" date="2012-06" db="EMBL/GenBank/DDBJ databases">
        <title>Complete sequence of chromosome of Mycobacterium chubuense NBB4.</title>
        <authorList>
            <consortium name="US DOE Joint Genome Institute"/>
            <person name="Lucas S."/>
            <person name="Han J."/>
            <person name="Lapidus A."/>
            <person name="Cheng J.-F."/>
            <person name="Goodwin L."/>
            <person name="Pitluck S."/>
            <person name="Peters L."/>
            <person name="Mikhailova N."/>
            <person name="Teshima H."/>
            <person name="Detter J.C."/>
            <person name="Han C."/>
            <person name="Tapia R."/>
            <person name="Land M."/>
            <person name="Hauser L."/>
            <person name="Kyrpides N."/>
            <person name="Ivanova N."/>
            <person name="Pagani I."/>
            <person name="Mattes T."/>
            <person name="Holmes A."/>
            <person name="Rutledge P."/>
            <person name="Paulsen I."/>
            <person name="Coleman N."/>
            <person name="Woyke T."/>
        </authorList>
    </citation>
    <scope>NUCLEOTIDE SEQUENCE [LARGE SCALE GENOMIC DNA]</scope>
    <source>
        <strain evidence="4 5">NBB4</strain>
    </source>
</reference>
<dbReference type="SUPFAM" id="SSF46894">
    <property type="entry name" value="C-terminal effector domain of the bipartite response regulators"/>
    <property type="match status" value="1"/>
</dbReference>
<dbReference type="EMBL" id="CP003053">
    <property type="protein sequence ID" value="AFM15376.1"/>
    <property type="molecule type" value="Genomic_DNA"/>
</dbReference>
<dbReference type="GO" id="GO:0005524">
    <property type="term" value="F:ATP binding"/>
    <property type="evidence" value="ECO:0007669"/>
    <property type="project" value="UniProtKB-KW"/>
</dbReference>
<dbReference type="SUPFAM" id="SSF52540">
    <property type="entry name" value="P-loop containing nucleoside triphosphate hydrolases"/>
    <property type="match status" value="1"/>
</dbReference>
<dbReference type="GO" id="GO:0006355">
    <property type="term" value="P:regulation of DNA-templated transcription"/>
    <property type="evidence" value="ECO:0007669"/>
    <property type="project" value="InterPro"/>
</dbReference>
<dbReference type="PANTHER" id="PTHR16305">
    <property type="entry name" value="TESTICULAR SOLUBLE ADENYLYL CYCLASE"/>
    <property type="match status" value="1"/>
</dbReference>
<dbReference type="PROSITE" id="PS50043">
    <property type="entry name" value="HTH_LUXR_2"/>
    <property type="match status" value="1"/>
</dbReference>
<dbReference type="OrthoDB" id="3197423at2"/>
<accession>I4BDL9</accession>
<dbReference type="PATRIC" id="fig|710421.3.peg.551"/>
<gene>
    <name evidence="4" type="ordered locus">Mycch_0558</name>
</gene>
<dbReference type="Pfam" id="PF00196">
    <property type="entry name" value="GerE"/>
    <property type="match status" value="1"/>
</dbReference>
<evidence type="ECO:0000256" key="2">
    <source>
        <dbReference type="ARBA" id="ARBA00022840"/>
    </source>
</evidence>
<dbReference type="STRING" id="710421.Mycch_0558"/>